<feature type="region of interest" description="Disordered" evidence="1">
    <location>
        <begin position="154"/>
        <end position="180"/>
    </location>
</feature>
<evidence type="ECO:0000313" key="2">
    <source>
        <dbReference type="EMBL" id="OKL56482.1"/>
    </source>
</evidence>
<sequence length="307" mass="34624">MLLSPVYSTAIQVMSGSPEENPGHLGRVPHYIDPVDPRWTTVQSPPYMGVSHSYTPTHHGSDVLTPISLDDNTYLQARPSPVLSHHSQKFPYIGEAAASNGLGVTSPYQELLPAPTSSPSYCYQKQDPQLHHATMDFYHYGPGHCQAILPMKQSSLKRSRRRTDSDSTPPRGSPVRILPHPEGLYRLEQERRQGSQVLDPYQPDASKGRSSGRGRRDPQAEEEDLFVENLRAQSLSWKIVAEMFRERFGKNTSEARLQMRMLRRRKSAAAWQEADSSDISSDLQTLIEIWSTGYKSYKWLHSIPRGG</sequence>
<gene>
    <name evidence="2" type="ORF">UA08_08363</name>
</gene>
<dbReference type="GeneID" id="31008119"/>
<feature type="region of interest" description="Disordered" evidence="1">
    <location>
        <begin position="192"/>
        <end position="222"/>
    </location>
</feature>
<dbReference type="AlphaFoldDB" id="A0A225A7I7"/>
<dbReference type="STRING" id="1441469.A0A225A7I7"/>
<proteinExistence type="predicted"/>
<comment type="caution">
    <text evidence="2">The sequence shown here is derived from an EMBL/GenBank/DDBJ whole genome shotgun (WGS) entry which is preliminary data.</text>
</comment>
<protein>
    <submittedName>
        <fullName evidence="2">Uncharacterized protein</fullName>
    </submittedName>
</protein>
<dbReference type="Proteomes" id="UP000214365">
    <property type="component" value="Unassembled WGS sequence"/>
</dbReference>
<evidence type="ECO:0000313" key="3">
    <source>
        <dbReference type="Proteomes" id="UP000214365"/>
    </source>
</evidence>
<keyword evidence="3" id="KW-1185">Reference proteome</keyword>
<dbReference type="OrthoDB" id="5421421at2759"/>
<evidence type="ECO:0000256" key="1">
    <source>
        <dbReference type="SAM" id="MobiDB-lite"/>
    </source>
</evidence>
<reference evidence="2 3" key="1">
    <citation type="submission" date="2015-06" db="EMBL/GenBank/DDBJ databases">
        <title>Talaromyces atroroseus IBT 11181 draft genome.</title>
        <authorList>
            <person name="Rasmussen K.B."/>
            <person name="Rasmussen S."/>
            <person name="Petersen B."/>
            <person name="Sicheritz-Ponten T."/>
            <person name="Mortensen U.H."/>
            <person name="Thrane U."/>
        </authorList>
    </citation>
    <scope>NUCLEOTIDE SEQUENCE [LARGE SCALE GENOMIC DNA]</scope>
    <source>
        <strain evidence="2 3">IBT 11181</strain>
    </source>
</reference>
<dbReference type="EMBL" id="LFMY01000014">
    <property type="protein sequence ID" value="OKL56482.1"/>
    <property type="molecule type" value="Genomic_DNA"/>
</dbReference>
<name>A0A225A7I7_TALAT</name>
<dbReference type="RefSeq" id="XP_020116603.1">
    <property type="nucleotide sequence ID" value="XM_020263278.1"/>
</dbReference>
<accession>A0A225A7I7</accession>
<organism evidence="2 3">
    <name type="scientific">Talaromyces atroroseus</name>
    <dbReference type="NCBI Taxonomy" id="1441469"/>
    <lineage>
        <taxon>Eukaryota</taxon>
        <taxon>Fungi</taxon>
        <taxon>Dikarya</taxon>
        <taxon>Ascomycota</taxon>
        <taxon>Pezizomycotina</taxon>
        <taxon>Eurotiomycetes</taxon>
        <taxon>Eurotiomycetidae</taxon>
        <taxon>Eurotiales</taxon>
        <taxon>Trichocomaceae</taxon>
        <taxon>Talaromyces</taxon>
        <taxon>Talaromyces sect. Trachyspermi</taxon>
    </lineage>
</organism>